<dbReference type="AlphaFoldDB" id="A0A6P8GKY2"/>
<dbReference type="SMART" id="SM00368">
    <property type="entry name" value="LRR_RI"/>
    <property type="match status" value="9"/>
</dbReference>
<protein>
    <submittedName>
        <fullName evidence="3">Leucine-rich repeat-containing protein 34 isoform X1</fullName>
    </submittedName>
</protein>
<dbReference type="Gene3D" id="3.80.10.10">
    <property type="entry name" value="Ribonuclease Inhibitor"/>
    <property type="match status" value="2"/>
</dbReference>
<dbReference type="CTD" id="151827"/>
<evidence type="ECO:0000256" key="1">
    <source>
        <dbReference type="ARBA" id="ARBA00022737"/>
    </source>
</evidence>
<evidence type="ECO:0000313" key="3">
    <source>
        <dbReference type="RefSeq" id="XP_031439603.1"/>
    </source>
</evidence>
<dbReference type="PANTHER" id="PTHR24111">
    <property type="entry name" value="LEUCINE-RICH REPEAT-CONTAINING PROTEIN 34"/>
    <property type="match status" value="1"/>
</dbReference>
<dbReference type="Pfam" id="PF13516">
    <property type="entry name" value="LRR_6"/>
    <property type="match status" value="8"/>
</dbReference>
<dbReference type="RefSeq" id="XP_031439603.1">
    <property type="nucleotide sequence ID" value="XM_031583743.2"/>
</dbReference>
<dbReference type="InterPro" id="IPR032675">
    <property type="entry name" value="LRR_dom_sf"/>
</dbReference>
<proteinExistence type="predicted"/>
<name>A0A6P8GKY2_CLUHA</name>
<dbReference type="PANTHER" id="PTHR24111:SF4">
    <property type="entry name" value="LEUCINE-RICH REPEAT-CONTAINING PROTEIN 34"/>
    <property type="match status" value="1"/>
</dbReference>
<sequence length="417" mass="46744">MLEDIYYNACAELQVPINAYIVHVLKDARENTRDTMIYLTGNDRLKEVQKLNDNDMLAVSKILLNNQSVKGLDMRYNDITDQGARHLAGLLQENVAVQSLDLMCNNIEAEGAEHVAKSLHLNKTLMSLRLTGNKIGDKGAMHFASMLQINTKLEELDFSDCDLGTQSLIAFSIVLNSNKHIRSINLSRPLLYSHQEEPTIHIARMLVVNQTLCELHLGKHEMTDTGVERLCEALQVNKSLRYLDLRCNKITRDGAKFLAEVLKQGSPLEILDLSANRIEDDGAMHLSEAILLPNCKLKALSIPCNNIGTLGLVAFTKAMKINKSLTHIYIWGNKLEEPVCVAFTKLMRSGRLLELHTDVSPYMVDGHVCLAEVFHGLRRHFYWTPSYGEDGEYASNSALALSDTSDDFLPHDIFGHS</sequence>
<keyword evidence="2" id="KW-1185">Reference proteome</keyword>
<organism evidence="2 3">
    <name type="scientific">Clupea harengus</name>
    <name type="common">Atlantic herring</name>
    <dbReference type="NCBI Taxonomy" id="7950"/>
    <lineage>
        <taxon>Eukaryota</taxon>
        <taxon>Metazoa</taxon>
        <taxon>Chordata</taxon>
        <taxon>Craniata</taxon>
        <taxon>Vertebrata</taxon>
        <taxon>Euteleostomi</taxon>
        <taxon>Actinopterygii</taxon>
        <taxon>Neopterygii</taxon>
        <taxon>Teleostei</taxon>
        <taxon>Clupei</taxon>
        <taxon>Clupeiformes</taxon>
        <taxon>Clupeoidei</taxon>
        <taxon>Clupeidae</taxon>
        <taxon>Clupea</taxon>
    </lineage>
</organism>
<reference evidence="3" key="1">
    <citation type="submission" date="2025-08" db="UniProtKB">
        <authorList>
            <consortium name="RefSeq"/>
        </authorList>
    </citation>
    <scope>IDENTIFICATION</scope>
</reference>
<dbReference type="OrthoDB" id="272549at2759"/>
<accession>A0A6P8GKY2</accession>
<keyword evidence="1" id="KW-0677">Repeat</keyword>
<dbReference type="GeneID" id="105894711"/>
<dbReference type="Proteomes" id="UP000515152">
    <property type="component" value="Chromosome 17"/>
</dbReference>
<dbReference type="SUPFAM" id="SSF52047">
    <property type="entry name" value="RNI-like"/>
    <property type="match status" value="1"/>
</dbReference>
<dbReference type="InterPro" id="IPR001611">
    <property type="entry name" value="Leu-rich_rpt"/>
</dbReference>
<dbReference type="InterPro" id="IPR052201">
    <property type="entry name" value="LRR-containing_regulator"/>
</dbReference>
<evidence type="ECO:0000313" key="2">
    <source>
        <dbReference type="Proteomes" id="UP000515152"/>
    </source>
</evidence>
<gene>
    <name evidence="3" type="primary">lrrc34</name>
</gene>
<dbReference type="KEGG" id="char:105894711"/>